<dbReference type="SUPFAM" id="SSF46626">
    <property type="entry name" value="Cytochrome c"/>
    <property type="match status" value="1"/>
</dbReference>
<accession>A0A1M4YNL6</accession>
<dbReference type="PANTHER" id="PTHR19328">
    <property type="entry name" value="HEDGEHOG-INTERACTING PROTEIN"/>
    <property type="match status" value="1"/>
</dbReference>
<dbReference type="EMBL" id="FQUS01000005">
    <property type="protein sequence ID" value="SHF07405.1"/>
    <property type="molecule type" value="Genomic_DNA"/>
</dbReference>
<dbReference type="GO" id="GO:0020037">
    <property type="term" value="F:heme binding"/>
    <property type="evidence" value="ECO:0007669"/>
    <property type="project" value="InterPro"/>
</dbReference>
<organism evidence="6 7">
    <name type="scientific">Fodinibius roseus</name>
    <dbReference type="NCBI Taxonomy" id="1194090"/>
    <lineage>
        <taxon>Bacteria</taxon>
        <taxon>Pseudomonadati</taxon>
        <taxon>Balneolota</taxon>
        <taxon>Balneolia</taxon>
        <taxon>Balneolales</taxon>
        <taxon>Balneolaceae</taxon>
        <taxon>Fodinibius</taxon>
    </lineage>
</organism>
<dbReference type="InterPro" id="IPR036909">
    <property type="entry name" value="Cyt_c-like_dom_sf"/>
</dbReference>
<dbReference type="InterPro" id="IPR011042">
    <property type="entry name" value="6-blade_b-propeller_TolB-like"/>
</dbReference>
<keyword evidence="1 4" id="KW-0349">Heme</keyword>
<dbReference type="GO" id="GO:0046872">
    <property type="term" value="F:metal ion binding"/>
    <property type="evidence" value="ECO:0007669"/>
    <property type="project" value="UniProtKB-KW"/>
</dbReference>
<proteinExistence type="predicted"/>
<evidence type="ECO:0000256" key="1">
    <source>
        <dbReference type="ARBA" id="ARBA00022617"/>
    </source>
</evidence>
<protein>
    <submittedName>
        <fullName evidence="6">Glucose/arabinose dehydrogenase, beta-propeller fold</fullName>
    </submittedName>
</protein>
<evidence type="ECO:0000256" key="2">
    <source>
        <dbReference type="ARBA" id="ARBA00022723"/>
    </source>
</evidence>
<dbReference type="OrthoDB" id="9770043at2"/>
<dbReference type="InterPro" id="IPR009056">
    <property type="entry name" value="Cyt_c-like_dom"/>
</dbReference>
<evidence type="ECO:0000259" key="5">
    <source>
        <dbReference type="PROSITE" id="PS51007"/>
    </source>
</evidence>
<evidence type="ECO:0000256" key="4">
    <source>
        <dbReference type="PROSITE-ProRule" id="PRU00433"/>
    </source>
</evidence>
<dbReference type="Pfam" id="PF13442">
    <property type="entry name" value="Cytochrome_CBB3"/>
    <property type="match status" value="1"/>
</dbReference>
<dbReference type="GO" id="GO:0009055">
    <property type="term" value="F:electron transfer activity"/>
    <property type="evidence" value="ECO:0007669"/>
    <property type="project" value="InterPro"/>
</dbReference>
<dbReference type="Gene3D" id="1.10.760.10">
    <property type="entry name" value="Cytochrome c-like domain"/>
    <property type="match status" value="1"/>
</dbReference>
<name>A0A1M4YNL6_9BACT</name>
<evidence type="ECO:0000256" key="3">
    <source>
        <dbReference type="ARBA" id="ARBA00023004"/>
    </source>
</evidence>
<gene>
    <name evidence="6" type="ORF">SAMN05443144_105116</name>
</gene>
<keyword evidence="7" id="KW-1185">Reference proteome</keyword>
<dbReference type="PROSITE" id="PS51007">
    <property type="entry name" value="CYTC"/>
    <property type="match status" value="1"/>
</dbReference>
<dbReference type="Proteomes" id="UP000184041">
    <property type="component" value="Unassembled WGS sequence"/>
</dbReference>
<dbReference type="Pfam" id="PF07995">
    <property type="entry name" value="GSDH"/>
    <property type="match status" value="1"/>
</dbReference>
<dbReference type="AlphaFoldDB" id="A0A1M4YNL6"/>
<keyword evidence="3 4" id="KW-0408">Iron</keyword>
<dbReference type="Gene3D" id="2.120.10.30">
    <property type="entry name" value="TolB, C-terminal domain"/>
    <property type="match status" value="1"/>
</dbReference>
<dbReference type="RefSeq" id="WP_084088081.1">
    <property type="nucleotide sequence ID" value="NZ_FQUS01000005.1"/>
</dbReference>
<dbReference type="PANTHER" id="PTHR19328:SF13">
    <property type="entry name" value="HIPL1 PROTEIN"/>
    <property type="match status" value="1"/>
</dbReference>
<reference evidence="6 7" key="1">
    <citation type="submission" date="2016-11" db="EMBL/GenBank/DDBJ databases">
        <authorList>
            <person name="Jaros S."/>
            <person name="Januszkiewicz K."/>
            <person name="Wedrychowicz H."/>
        </authorList>
    </citation>
    <scope>NUCLEOTIDE SEQUENCE [LARGE SCALE GENOMIC DNA]</scope>
    <source>
        <strain evidence="6 7">DSM 21986</strain>
    </source>
</reference>
<feature type="domain" description="Cytochrome c" evidence="5">
    <location>
        <begin position="443"/>
        <end position="524"/>
    </location>
</feature>
<evidence type="ECO:0000313" key="6">
    <source>
        <dbReference type="EMBL" id="SHF07405.1"/>
    </source>
</evidence>
<dbReference type="STRING" id="1194090.SAMN05443144_105116"/>
<evidence type="ECO:0000313" key="7">
    <source>
        <dbReference type="Proteomes" id="UP000184041"/>
    </source>
</evidence>
<dbReference type="SUPFAM" id="SSF50952">
    <property type="entry name" value="Soluble quinoprotein glucose dehydrogenase"/>
    <property type="match status" value="1"/>
</dbReference>
<dbReference type="InterPro" id="IPR012938">
    <property type="entry name" value="Glc/Sorbosone_DH"/>
</dbReference>
<keyword evidence="2 4" id="KW-0479">Metal-binding</keyword>
<sequence>MIQQLKIFFLNSLSCKREAQMPTTSEGLLQNRRLGTVLLLLGMACFFIQCARNDIENSGDPSFETYFRADSTYIGISTVAEKLDVPWEITWGPNGWIWMTEHGGTVSKIDPTSGQRKKMLKLQNVYEGTTPGLLGMVVHPNQERFPYLFLVYNSKKEGGTIYWNVDRYKIGADTLRDRKNLLKIKGGDGRQGSRIRISPKGKLIVANGVGFSNSQDVDLLAGKILRLNIDGSIPEDNPFPDSPVWAWGFKNQQGLTFGKDSILYASDHGMATDDEVSIIKKGRNHGWPTVEGYCDKPKEKAFCADSSVVEPIKAWSPTIAPSGLAYYGYDNIPEWQHSLLLTTLRNVSLHVLSLDKSGRTVEKEMVYLSDKYGRLRDVTISPEGDVYISTSNRDWKHNSEEEWPKPNDDRILRLSGIQDSSSLKGVPPIKQVATYASTMMKRLSNSKGGRIYKKRCVSCHQPDGKGIRGSFPSLEGDKHIPKARLISIVLEGKDSEEYTEKMPAFRSLSDQKVARVLTFIRSHFSNRGSKITEEQVKVIRDSISVKHDK</sequence>
<dbReference type="InterPro" id="IPR011041">
    <property type="entry name" value="Quinoprot_gluc/sorb_DH_b-prop"/>
</dbReference>